<name>A0A4Y7RBP1_9FIRM</name>
<sequence>MRIHGGESPPLGVLARTRKLSLGQHREALSEGDVEAERPTSGLADRNAKA</sequence>
<proteinExistence type="predicted"/>
<organism evidence="2 3">
    <name type="scientific">Pelotomaculum propionicicum</name>
    <dbReference type="NCBI Taxonomy" id="258475"/>
    <lineage>
        <taxon>Bacteria</taxon>
        <taxon>Bacillati</taxon>
        <taxon>Bacillota</taxon>
        <taxon>Clostridia</taxon>
        <taxon>Eubacteriales</taxon>
        <taxon>Desulfotomaculaceae</taxon>
        <taxon>Pelotomaculum</taxon>
    </lineage>
</organism>
<evidence type="ECO:0000256" key="1">
    <source>
        <dbReference type="SAM" id="MobiDB-lite"/>
    </source>
</evidence>
<dbReference type="AlphaFoldDB" id="A0A4Y7RBP1"/>
<dbReference type="Proteomes" id="UP000297597">
    <property type="component" value="Unassembled WGS sequence"/>
</dbReference>
<dbReference type="RefSeq" id="WP_192903028.1">
    <property type="nucleotide sequence ID" value="NZ_QFFZ01000094.1"/>
</dbReference>
<comment type="caution">
    <text evidence="2">The sequence shown here is derived from an EMBL/GenBank/DDBJ whole genome shotgun (WGS) entry which is preliminary data.</text>
</comment>
<evidence type="ECO:0000313" key="3">
    <source>
        <dbReference type="Proteomes" id="UP000297597"/>
    </source>
</evidence>
<evidence type="ECO:0000313" key="2">
    <source>
        <dbReference type="EMBL" id="TEB06435.1"/>
    </source>
</evidence>
<gene>
    <name evidence="2" type="ORF">Pmgp_03732</name>
</gene>
<protein>
    <submittedName>
        <fullName evidence="2">Uncharacterized protein</fullName>
    </submittedName>
</protein>
<feature type="region of interest" description="Disordered" evidence="1">
    <location>
        <begin position="24"/>
        <end position="50"/>
    </location>
</feature>
<accession>A0A4Y7RBP1</accession>
<dbReference type="EMBL" id="QFFZ01000094">
    <property type="protein sequence ID" value="TEB06435.1"/>
    <property type="molecule type" value="Genomic_DNA"/>
</dbReference>
<reference evidence="2 3" key="1">
    <citation type="journal article" date="2018" name="Environ. Microbiol.">
        <title>Novel energy conservation strategies and behaviour of Pelotomaculum schinkii driving syntrophic propionate catabolism.</title>
        <authorList>
            <person name="Hidalgo-Ahumada C.A.P."/>
            <person name="Nobu M.K."/>
            <person name="Narihiro T."/>
            <person name="Tamaki H."/>
            <person name="Liu W.T."/>
            <person name="Kamagata Y."/>
            <person name="Stams A.J.M."/>
            <person name="Imachi H."/>
            <person name="Sousa D.Z."/>
        </authorList>
    </citation>
    <scope>NUCLEOTIDE SEQUENCE [LARGE SCALE GENOMIC DNA]</scope>
    <source>
        <strain evidence="2 3">MGP</strain>
    </source>
</reference>
<keyword evidence="3" id="KW-1185">Reference proteome</keyword>